<name>A0A0L9VPX3_PHAAN</name>
<keyword evidence="5" id="KW-0653">Protein transport</keyword>
<keyword evidence="7" id="KW-0811">Translocation</keyword>
<evidence type="ECO:0000313" key="11">
    <source>
        <dbReference type="Proteomes" id="UP000053144"/>
    </source>
</evidence>
<dbReference type="Gramene" id="KOM56804">
    <property type="protein sequence ID" value="KOM56804"/>
    <property type="gene ID" value="LR48_Vigan10g269600"/>
</dbReference>
<organism evidence="10 11">
    <name type="scientific">Phaseolus angularis</name>
    <name type="common">Azuki bean</name>
    <name type="synonym">Vigna angularis</name>
    <dbReference type="NCBI Taxonomy" id="3914"/>
    <lineage>
        <taxon>Eukaryota</taxon>
        <taxon>Viridiplantae</taxon>
        <taxon>Streptophyta</taxon>
        <taxon>Embryophyta</taxon>
        <taxon>Tracheophyta</taxon>
        <taxon>Spermatophyta</taxon>
        <taxon>Magnoliopsida</taxon>
        <taxon>eudicotyledons</taxon>
        <taxon>Gunneridae</taxon>
        <taxon>Pentapetalae</taxon>
        <taxon>rosids</taxon>
        <taxon>fabids</taxon>
        <taxon>Fabales</taxon>
        <taxon>Fabaceae</taxon>
        <taxon>Papilionoideae</taxon>
        <taxon>50 kb inversion clade</taxon>
        <taxon>NPAAA clade</taxon>
        <taxon>indigoferoid/millettioid clade</taxon>
        <taxon>Phaseoleae</taxon>
        <taxon>Vigna</taxon>
    </lineage>
</organism>
<evidence type="ECO:0000256" key="9">
    <source>
        <dbReference type="SAM" id="Phobius"/>
    </source>
</evidence>
<reference evidence="11" key="1">
    <citation type="journal article" date="2015" name="Proc. Natl. Acad. Sci. U.S.A.">
        <title>Genome sequencing of adzuki bean (Vigna angularis) provides insight into high starch and low fat accumulation and domestication.</title>
        <authorList>
            <person name="Yang K."/>
            <person name="Tian Z."/>
            <person name="Chen C."/>
            <person name="Luo L."/>
            <person name="Zhao B."/>
            <person name="Wang Z."/>
            <person name="Yu L."/>
            <person name="Li Y."/>
            <person name="Sun Y."/>
            <person name="Li W."/>
            <person name="Chen Y."/>
            <person name="Li Y."/>
            <person name="Zhang Y."/>
            <person name="Ai D."/>
            <person name="Zhao J."/>
            <person name="Shang C."/>
            <person name="Ma Y."/>
            <person name="Wu B."/>
            <person name="Wang M."/>
            <person name="Gao L."/>
            <person name="Sun D."/>
            <person name="Zhang P."/>
            <person name="Guo F."/>
            <person name="Wang W."/>
            <person name="Li Y."/>
            <person name="Wang J."/>
            <person name="Varshney R.K."/>
            <person name="Wang J."/>
            <person name="Ling H.Q."/>
            <person name="Wan P."/>
        </authorList>
    </citation>
    <scope>NUCLEOTIDE SEQUENCE</scope>
    <source>
        <strain evidence="11">cv. Jingnong 6</strain>
    </source>
</reference>
<dbReference type="EMBL" id="CM003380">
    <property type="protein sequence ID" value="KOM56804.1"/>
    <property type="molecule type" value="Genomic_DNA"/>
</dbReference>
<keyword evidence="3" id="KW-0813">Transport</keyword>
<comment type="subcellular location">
    <subcellularLocation>
        <location evidence="1">Membrane</location>
    </subcellularLocation>
</comment>
<proteinExistence type="inferred from homology"/>
<dbReference type="OMA" id="KYVEWPS"/>
<keyword evidence="8 9" id="KW-0472">Membrane</keyword>
<dbReference type="InterPro" id="IPR038379">
    <property type="entry name" value="SecE_sf"/>
</dbReference>
<dbReference type="InterPro" id="IPR001901">
    <property type="entry name" value="Translocase_SecE/Sec61-g"/>
</dbReference>
<keyword evidence="4 9" id="KW-0812">Transmembrane</keyword>
<sequence length="156" mass="17690">MVFLSTLPPNYSVFFHRGAPFLPSKFPSRVACHRDVSLTPQTTFSIQRSEKHANHSCNKFFIHAARNDHHISYDDGLPEEPFLLSLIKDVIWGLKYLFVFLAEQPSQLKYVEWPSFSSTLRTAILTLILVALLIVALSSVDSALCYLLALALRKKP</sequence>
<feature type="transmembrane region" description="Helical" evidence="9">
    <location>
        <begin position="122"/>
        <end position="152"/>
    </location>
</feature>
<evidence type="ECO:0000256" key="2">
    <source>
        <dbReference type="ARBA" id="ARBA00008274"/>
    </source>
</evidence>
<evidence type="ECO:0000256" key="6">
    <source>
        <dbReference type="ARBA" id="ARBA00022989"/>
    </source>
</evidence>
<evidence type="ECO:0000313" key="10">
    <source>
        <dbReference type="EMBL" id="KOM56804.1"/>
    </source>
</evidence>
<protein>
    <submittedName>
        <fullName evidence="10">Uncharacterized protein</fullName>
    </submittedName>
</protein>
<dbReference type="GO" id="GO:0016020">
    <property type="term" value="C:membrane"/>
    <property type="evidence" value="ECO:0007669"/>
    <property type="project" value="UniProtKB-SubCell"/>
</dbReference>
<keyword evidence="6 9" id="KW-1133">Transmembrane helix</keyword>
<evidence type="ECO:0000256" key="8">
    <source>
        <dbReference type="ARBA" id="ARBA00023136"/>
    </source>
</evidence>
<dbReference type="AlphaFoldDB" id="A0A0L9VPX3"/>
<dbReference type="STRING" id="3914.A0A0L9VPX3"/>
<dbReference type="Pfam" id="PF00584">
    <property type="entry name" value="SecE"/>
    <property type="match status" value="1"/>
</dbReference>
<dbReference type="KEGG" id="var:108345148"/>
<evidence type="ECO:0000256" key="5">
    <source>
        <dbReference type="ARBA" id="ARBA00022927"/>
    </source>
</evidence>
<comment type="similarity">
    <text evidence="2">Belongs to the SecE/SEC61-gamma family.</text>
</comment>
<accession>A0A0L9VPX3</accession>
<evidence type="ECO:0000256" key="4">
    <source>
        <dbReference type="ARBA" id="ARBA00022692"/>
    </source>
</evidence>
<dbReference type="PANTHER" id="PTHR37247">
    <property type="entry name" value="TRANSMEMBRANE PROTEIN"/>
    <property type="match status" value="1"/>
</dbReference>
<dbReference type="PANTHER" id="PTHR37247:SF1">
    <property type="entry name" value="TRANSMEMBRANE PROTEIN"/>
    <property type="match status" value="1"/>
</dbReference>
<dbReference type="Proteomes" id="UP000053144">
    <property type="component" value="Chromosome 10"/>
</dbReference>
<evidence type="ECO:0000256" key="7">
    <source>
        <dbReference type="ARBA" id="ARBA00023010"/>
    </source>
</evidence>
<evidence type="ECO:0000256" key="3">
    <source>
        <dbReference type="ARBA" id="ARBA00022448"/>
    </source>
</evidence>
<dbReference type="GO" id="GO:0006605">
    <property type="term" value="P:protein targeting"/>
    <property type="evidence" value="ECO:0007669"/>
    <property type="project" value="InterPro"/>
</dbReference>
<evidence type="ECO:0000256" key="1">
    <source>
        <dbReference type="ARBA" id="ARBA00004370"/>
    </source>
</evidence>
<dbReference type="OrthoDB" id="1913236at2759"/>
<gene>
    <name evidence="10" type="ORF">LR48_Vigan10g269600</name>
</gene>
<dbReference type="GO" id="GO:0006886">
    <property type="term" value="P:intracellular protein transport"/>
    <property type="evidence" value="ECO:0007669"/>
    <property type="project" value="InterPro"/>
</dbReference>
<dbReference type="Gene3D" id="1.20.5.1030">
    <property type="entry name" value="Preprotein translocase secy subunit"/>
    <property type="match status" value="1"/>
</dbReference>